<proteinExistence type="predicted"/>
<comment type="caution">
    <text evidence="4">The sequence shown here is derived from an EMBL/GenBank/DDBJ whole genome shotgun (WGS) entry which is preliminary data.</text>
</comment>
<dbReference type="CDD" id="cd17534">
    <property type="entry name" value="REC_DC-like"/>
    <property type="match status" value="1"/>
</dbReference>
<dbReference type="InterPro" id="IPR050595">
    <property type="entry name" value="Bact_response_regulator"/>
</dbReference>
<name>A0ABT2YJ64_9BURK</name>
<dbReference type="InterPro" id="IPR011006">
    <property type="entry name" value="CheY-like_superfamily"/>
</dbReference>
<accession>A0ABT2YJ64</accession>
<dbReference type="Gene3D" id="3.40.50.2300">
    <property type="match status" value="1"/>
</dbReference>
<dbReference type="Proteomes" id="UP001209701">
    <property type="component" value="Unassembled WGS sequence"/>
</dbReference>
<dbReference type="PANTHER" id="PTHR44591:SF3">
    <property type="entry name" value="RESPONSE REGULATORY DOMAIN-CONTAINING PROTEIN"/>
    <property type="match status" value="1"/>
</dbReference>
<dbReference type="EMBL" id="JAJIRN010000008">
    <property type="protein sequence ID" value="MCV2370117.1"/>
    <property type="molecule type" value="Genomic_DNA"/>
</dbReference>
<keyword evidence="1 2" id="KW-0597">Phosphoprotein</keyword>
<protein>
    <submittedName>
        <fullName evidence="4">Response regulator</fullName>
    </submittedName>
</protein>
<dbReference type="SUPFAM" id="SSF52172">
    <property type="entry name" value="CheY-like"/>
    <property type="match status" value="1"/>
</dbReference>
<dbReference type="PANTHER" id="PTHR44591">
    <property type="entry name" value="STRESS RESPONSE REGULATOR PROTEIN 1"/>
    <property type="match status" value="1"/>
</dbReference>
<dbReference type="InterPro" id="IPR001789">
    <property type="entry name" value="Sig_transdc_resp-reg_receiver"/>
</dbReference>
<gene>
    <name evidence="4" type="ORF">LNV07_18705</name>
</gene>
<evidence type="ECO:0000313" key="4">
    <source>
        <dbReference type="EMBL" id="MCV2370117.1"/>
    </source>
</evidence>
<dbReference type="PROSITE" id="PS50110">
    <property type="entry name" value="RESPONSE_REGULATORY"/>
    <property type="match status" value="1"/>
</dbReference>
<reference evidence="4 5" key="1">
    <citation type="submission" date="2021-11" db="EMBL/GenBank/DDBJ databases">
        <authorList>
            <person name="Liang Q."/>
            <person name="Mou H."/>
            <person name="Liu Z."/>
        </authorList>
    </citation>
    <scope>NUCLEOTIDE SEQUENCE [LARGE SCALE GENOMIC DNA]</scope>
    <source>
        <strain evidence="4 5">CHU3</strain>
    </source>
</reference>
<evidence type="ECO:0000256" key="1">
    <source>
        <dbReference type="ARBA" id="ARBA00022553"/>
    </source>
</evidence>
<feature type="modified residue" description="4-aspartylphosphate" evidence="2">
    <location>
        <position position="55"/>
    </location>
</feature>
<keyword evidence="5" id="KW-1185">Reference proteome</keyword>
<sequence>MSKLKVLVVEDELIVAMDIAEQLRELGAEPVGHAKSGEQAIELTGQLRPDLVMMDVHLASSMDGISAAQVIRDRFDIPCLFLSAFSGADSLARAQLATPAGYLSKPFDENELGEALAAVAK</sequence>
<evidence type="ECO:0000256" key="2">
    <source>
        <dbReference type="PROSITE-ProRule" id="PRU00169"/>
    </source>
</evidence>
<feature type="domain" description="Response regulatory" evidence="3">
    <location>
        <begin position="5"/>
        <end position="120"/>
    </location>
</feature>
<dbReference type="Pfam" id="PF00072">
    <property type="entry name" value="Response_reg"/>
    <property type="match status" value="1"/>
</dbReference>
<dbReference type="RefSeq" id="WP_263572695.1">
    <property type="nucleotide sequence ID" value="NZ_JAJIRN010000008.1"/>
</dbReference>
<evidence type="ECO:0000313" key="5">
    <source>
        <dbReference type="Proteomes" id="UP001209701"/>
    </source>
</evidence>
<evidence type="ECO:0000259" key="3">
    <source>
        <dbReference type="PROSITE" id="PS50110"/>
    </source>
</evidence>
<dbReference type="SMART" id="SM00448">
    <property type="entry name" value="REC"/>
    <property type="match status" value="1"/>
</dbReference>
<organism evidence="4 5">
    <name type="scientific">Roseateles oligotrophus</name>
    <dbReference type="NCBI Taxonomy" id="1769250"/>
    <lineage>
        <taxon>Bacteria</taxon>
        <taxon>Pseudomonadati</taxon>
        <taxon>Pseudomonadota</taxon>
        <taxon>Betaproteobacteria</taxon>
        <taxon>Burkholderiales</taxon>
        <taxon>Sphaerotilaceae</taxon>
        <taxon>Roseateles</taxon>
    </lineage>
</organism>